<protein>
    <submittedName>
        <fullName evidence="1">Uncharacterized protein</fullName>
    </submittedName>
</protein>
<accession>A0A540VTQ6</accession>
<dbReference type="AlphaFoldDB" id="A0A540VTQ6"/>
<gene>
    <name evidence="1" type="ORF">FKY71_04965</name>
</gene>
<name>A0A540VTQ6_9GAMM</name>
<sequence>MVTHDEEHKHRAFLAAAQLKHAWQFQRRGQRPDDDPVEIDVPVGWHALLNQLFADVEQQVPAAERGGFRWRRMRALQGALEIRFDGVRERMTAAIARARDAAAVTCETCGHSGLRRQVAGTHRVSCDAHFLDRLIQSDVAGEQAARRWWATPHPGLGERSPAEVAQAGPPPDVLLDLALRRAMPATPRPNGAHRQRLQGVWPVLRDHFGERLRSLRLAEFEPGSGPGGTLLAQIAGEIDPTAQAGAATRLARAGFSDLRLRLVTDGDLQAPARANDPWSAMLALEASVTIPRYQPAVPR</sequence>
<evidence type="ECO:0000313" key="2">
    <source>
        <dbReference type="Proteomes" id="UP000315400"/>
    </source>
</evidence>
<dbReference type="Proteomes" id="UP000315400">
    <property type="component" value="Unassembled WGS sequence"/>
</dbReference>
<reference evidence="1 2" key="1">
    <citation type="submission" date="2019-06" db="EMBL/GenBank/DDBJ databases">
        <title>Metagenome assembled Genome of Spiribacter salinus SL48-SHIP from the microbial mat of Salt Lake 48 (Novosibirsk region, Russia).</title>
        <authorList>
            <person name="Shipova A."/>
            <person name="Rozanov A.S."/>
            <person name="Bryanskaya A.V."/>
            <person name="Peltek S.E."/>
        </authorList>
    </citation>
    <scope>NUCLEOTIDE SEQUENCE [LARGE SCALE GENOMIC DNA]</scope>
    <source>
        <strain evidence="1">SL48-SHIP-2</strain>
    </source>
</reference>
<proteinExistence type="predicted"/>
<comment type="caution">
    <text evidence="1">The sequence shown here is derived from an EMBL/GenBank/DDBJ whole genome shotgun (WGS) entry which is preliminary data.</text>
</comment>
<evidence type="ECO:0000313" key="1">
    <source>
        <dbReference type="EMBL" id="TQF00145.1"/>
    </source>
</evidence>
<organism evidence="1 2">
    <name type="scientific">Spiribacter salinus</name>
    <dbReference type="NCBI Taxonomy" id="1335746"/>
    <lineage>
        <taxon>Bacteria</taxon>
        <taxon>Pseudomonadati</taxon>
        <taxon>Pseudomonadota</taxon>
        <taxon>Gammaproteobacteria</taxon>
        <taxon>Chromatiales</taxon>
        <taxon>Ectothiorhodospiraceae</taxon>
        <taxon>Spiribacter</taxon>
    </lineage>
</organism>
<dbReference type="EMBL" id="VIFK01000022">
    <property type="protein sequence ID" value="TQF00145.1"/>
    <property type="molecule type" value="Genomic_DNA"/>
</dbReference>